<reference evidence="2 3" key="1">
    <citation type="submission" date="2024-08" db="EMBL/GenBank/DDBJ databases">
        <authorList>
            <person name="Arias E."/>
        </authorList>
    </citation>
    <scope>NUCLEOTIDE SEQUENCE [LARGE SCALE GENOMIC DNA]</scope>
    <source>
        <strain evidence="2 3">FAM 25317</strain>
    </source>
</reference>
<dbReference type="PROSITE" id="PS50887">
    <property type="entry name" value="GGDEF"/>
    <property type="match status" value="1"/>
</dbReference>
<dbReference type="InterPro" id="IPR000160">
    <property type="entry name" value="GGDEF_dom"/>
</dbReference>
<evidence type="ECO:0000313" key="3">
    <source>
        <dbReference type="Proteomes" id="UP001625389"/>
    </source>
</evidence>
<protein>
    <submittedName>
        <fullName evidence="2">Diguanylate cyclase</fullName>
        <ecNumber evidence="2">2.7.7.65</ecNumber>
    </submittedName>
</protein>
<comment type="caution">
    <text evidence="2">The sequence shown here is derived from an EMBL/GenBank/DDBJ whole genome shotgun (WGS) entry which is preliminary data.</text>
</comment>
<dbReference type="Pfam" id="PF00990">
    <property type="entry name" value="GGDEF"/>
    <property type="match status" value="1"/>
</dbReference>
<name>A0ABW8UHF4_9LACO</name>
<keyword evidence="2" id="KW-0548">Nucleotidyltransferase</keyword>
<dbReference type="RefSeq" id="WP_125551003.1">
    <property type="nucleotide sequence ID" value="NZ_JBGQPK010000033.1"/>
</dbReference>
<keyword evidence="3" id="KW-1185">Reference proteome</keyword>
<dbReference type="NCBIfam" id="TIGR00254">
    <property type="entry name" value="GGDEF"/>
    <property type="match status" value="1"/>
</dbReference>
<dbReference type="PANTHER" id="PTHR45138:SF9">
    <property type="entry name" value="DIGUANYLATE CYCLASE DGCM-RELATED"/>
    <property type="match status" value="1"/>
</dbReference>
<dbReference type="PANTHER" id="PTHR45138">
    <property type="entry name" value="REGULATORY COMPONENTS OF SENSORY TRANSDUCTION SYSTEM"/>
    <property type="match status" value="1"/>
</dbReference>
<dbReference type="SUPFAM" id="SSF55073">
    <property type="entry name" value="Nucleotide cyclase"/>
    <property type="match status" value="1"/>
</dbReference>
<organism evidence="2 3">
    <name type="scientific">Loigolactobacillus zhaoyuanensis</name>
    <dbReference type="NCBI Taxonomy" id="2486017"/>
    <lineage>
        <taxon>Bacteria</taxon>
        <taxon>Bacillati</taxon>
        <taxon>Bacillota</taxon>
        <taxon>Bacilli</taxon>
        <taxon>Lactobacillales</taxon>
        <taxon>Lactobacillaceae</taxon>
        <taxon>Loigolactobacillus</taxon>
    </lineage>
</organism>
<dbReference type="InterPro" id="IPR029787">
    <property type="entry name" value="Nucleotide_cyclase"/>
</dbReference>
<evidence type="ECO:0000259" key="1">
    <source>
        <dbReference type="PROSITE" id="PS50887"/>
    </source>
</evidence>
<dbReference type="InterPro" id="IPR043128">
    <property type="entry name" value="Rev_trsase/Diguanyl_cyclase"/>
</dbReference>
<dbReference type="EMBL" id="JBGQPK010000033">
    <property type="protein sequence ID" value="MFL2029635.1"/>
    <property type="molecule type" value="Genomic_DNA"/>
</dbReference>
<dbReference type="Proteomes" id="UP001625389">
    <property type="component" value="Unassembled WGS sequence"/>
</dbReference>
<proteinExistence type="predicted"/>
<evidence type="ECO:0000313" key="2">
    <source>
        <dbReference type="EMBL" id="MFL2029635.1"/>
    </source>
</evidence>
<feature type="domain" description="GGDEF" evidence="1">
    <location>
        <begin position="7"/>
        <end position="143"/>
    </location>
</feature>
<accession>A0ABW8UHF4</accession>
<dbReference type="SMART" id="SM00267">
    <property type="entry name" value="GGDEF"/>
    <property type="match status" value="1"/>
</dbReference>
<keyword evidence="2" id="KW-0808">Transferase</keyword>
<gene>
    <name evidence="2" type="ORF">ACEN34_08395</name>
</gene>
<sequence>MAHTSQQPLAVAMLDIDHFKLINDKYGHLAGNQILTEVASRLKQVLLQYSDNYQLYRTGGEEFTLVFPDSSSAEVLPILIHAWRAVRSSEFVYDKDKINITVSLGLTELVDDDKSPDDLYKRADNSLYTSKKHGRDAITVDGETQQLQDDSEQENYAYFIAGIYTRQTTDDNKRRAANELTLRRFDRKKQEWVVPQQSHLNIDTRIEHMRDALVNSRCQSIVIALSVASFLDQSVATKLIDFFNSPNGPEVMYIELNRTPALNLLIPMAEFYHKAGIKLVLTQVGSNRHFERINASLQYLDGIKLTIKPRNDHNVVPQLLRKDIQFWGEIAANWQIEFILDGITAEVVDDNMFAWLQTQEYIDYLEGDYFGPAKLPMLMS</sequence>
<dbReference type="EC" id="2.7.7.65" evidence="2"/>
<dbReference type="GO" id="GO:0052621">
    <property type="term" value="F:diguanylate cyclase activity"/>
    <property type="evidence" value="ECO:0007669"/>
    <property type="project" value="UniProtKB-EC"/>
</dbReference>
<dbReference type="CDD" id="cd01949">
    <property type="entry name" value="GGDEF"/>
    <property type="match status" value="1"/>
</dbReference>
<dbReference type="Gene3D" id="3.30.70.270">
    <property type="match status" value="1"/>
</dbReference>
<dbReference type="InterPro" id="IPR050469">
    <property type="entry name" value="Diguanylate_Cyclase"/>
</dbReference>